<evidence type="ECO:0000313" key="3">
    <source>
        <dbReference type="EMBL" id="AWK90182.1"/>
    </source>
</evidence>
<dbReference type="InterPro" id="IPR013630">
    <property type="entry name" value="Methyltransf_Zn-bd_dom_put"/>
</dbReference>
<dbReference type="GO" id="GO:0032259">
    <property type="term" value="P:methylation"/>
    <property type="evidence" value="ECO:0007669"/>
    <property type="project" value="UniProtKB-KW"/>
</dbReference>
<dbReference type="Gene3D" id="3.40.50.720">
    <property type="entry name" value="NAD(P)-binding Rossmann-like Domain"/>
    <property type="match status" value="1"/>
</dbReference>
<dbReference type="Pfam" id="PF13489">
    <property type="entry name" value="Methyltransf_23"/>
    <property type="match status" value="1"/>
</dbReference>
<dbReference type="Pfam" id="PF08421">
    <property type="entry name" value="Methyltransf_13"/>
    <property type="match status" value="1"/>
</dbReference>
<dbReference type="KEGG" id="azz:DEW08_29660"/>
<dbReference type="PANTHER" id="PTHR43861:SF5">
    <property type="entry name" value="BLL5978 PROTEIN"/>
    <property type="match status" value="1"/>
</dbReference>
<dbReference type="CDD" id="cd02440">
    <property type="entry name" value="AdoMet_MTases"/>
    <property type="match status" value="1"/>
</dbReference>
<dbReference type="SUPFAM" id="SSF53335">
    <property type="entry name" value="S-adenosyl-L-methionine-dependent methyltransferases"/>
    <property type="match status" value="1"/>
</dbReference>
<evidence type="ECO:0000313" key="4">
    <source>
        <dbReference type="Proteomes" id="UP000245629"/>
    </source>
</evidence>
<dbReference type="Proteomes" id="UP000245629">
    <property type="component" value="Plasmid unnamed4"/>
</dbReference>
<evidence type="ECO:0000259" key="2">
    <source>
        <dbReference type="Pfam" id="PF08484"/>
    </source>
</evidence>
<dbReference type="InterPro" id="IPR013691">
    <property type="entry name" value="MeTrfase_14"/>
</dbReference>
<keyword evidence="3" id="KW-0808">Transferase</keyword>
<dbReference type="Gene3D" id="3.40.50.150">
    <property type="entry name" value="Vaccinia Virus protein VP39"/>
    <property type="match status" value="1"/>
</dbReference>
<keyword evidence="3" id="KW-0489">Methyltransferase</keyword>
<protein>
    <submittedName>
        <fullName evidence="3">Class I SAM-dependent methyltransferase</fullName>
    </submittedName>
</protein>
<dbReference type="AlphaFoldDB" id="A0A2S2D0A6"/>
<keyword evidence="4" id="KW-1185">Reference proteome</keyword>
<dbReference type="Gene3D" id="6.20.50.110">
    <property type="entry name" value="Methyltransferase, zinc-binding domain"/>
    <property type="match status" value="1"/>
</dbReference>
<geneLocation type="plasmid" evidence="3 4">
    <name>unnamed4</name>
</geneLocation>
<reference evidence="4" key="1">
    <citation type="submission" date="2018-05" db="EMBL/GenBank/DDBJ databases">
        <title>Azospirillum thermophila sp. nov., a novel isolated from hot spring.</title>
        <authorList>
            <person name="Zhao Z."/>
        </authorList>
    </citation>
    <scope>NUCLEOTIDE SEQUENCE [LARGE SCALE GENOMIC DNA]</scope>
    <source>
        <strain evidence="4">CFH 70021</strain>
        <plasmid evidence="4">unnamed4</plasmid>
    </source>
</reference>
<organism evidence="3 4">
    <name type="scientific">Azospirillum thermophilum</name>
    <dbReference type="NCBI Taxonomy" id="2202148"/>
    <lineage>
        <taxon>Bacteria</taxon>
        <taxon>Pseudomonadati</taxon>
        <taxon>Pseudomonadota</taxon>
        <taxon>Alphaproteobacteria</taxon>
        <taxon>Rhodospirillales</taxon>
        <taxon>Azospirillaceae</taxon>
        <taxon>Azospirillum</taxon>
    </lineage>
</organism>
<feature type="domain" description="Methyltransferase putative zinc binding" evidence="1">
    <location>
        <begin position="9"/>
        <end position="76"/>
    </location>
</feature>
<proteinExistence type="predicted"/>
<gene>
    <name evidence="3" type="ORF">DEW08_29660</name>
</gene>
<name>A0A2S2D0A6_9PROT</name>
<dbReference type="RefSeq" id="WP_109334235.1">
    <property type="nucleotide sequence ID" value="NZ_CP029359.1"/>
</dbReference>
<dbReference type="EMBL" id="CP029359">
    <property type="protein sequence ID" value="AWK90182.1"/>
    <property type="molecule type" value="Genomic_DNA"/>
</dbReference>
<sequence>MHPRYRQTCRICGSTKLKPVIDLGDQYLQGSFVKPGVLMPPTRKLPTQLVLCDVTQDEHACGLLQLAHSFPPEILYANYWYRSGTNATMRTHLHGIVDSVMGLIGTPAPTVLDIGCNDGTLLFHYPDGTTRYGVDPSDIANEIADRATVVNTVFPSEQALAVLPKGGLDVVTSIAMFYDLEDPVGFASAIAGLLKPEGVWVFEMSYLPLMLIQNSFDTVCHEHLEYYSLSVLETIAAKAGLRIFKAELNDINGGSIRCYATHAANLSYGKPEDKAFLHRLRIQEFEMELDTDKPYRAFQQRIERLRDDLNRILFDVQARRGKVHIYGASTKGNVLLQWYGINRLLVDCAAERNPGKVGARTLGTDIPIVSEQESRERRPDYYLVLPWHFKREFLERERETIMNGTRMLFPLPEVEIVGPDNYDQALAKAATSAQQLNDLLLNAKVAG</sequence>
<dbReference type="GO" id="GO:0008168">
    <property type="term" value="F:methyltransferase activity"/>
    <property type="evidence" value="ECO:0007669"/>
    <property type="project" value="UniProtKB-KW"/>
</dbReference>
<dbReference type="OrthoDB" id="9815644at2"/>
<evidence type="ECO:0000259" key="1">
    <source>
        <dbReference type="Pfam" id="PF08421"/>
    </source>
</evidence>
<dbReference type="Pfam" id="PF08484">
    <property type="entry name" value="Methyltransf_14"/>
    <property type="match status" value="1"/>
</dbReference>
<dbReference type="InterPro" id="IPR038576">
    <property type="entry name" value="Methyltransf_Zn-bd_dom_put_sf"/>
</dbReference>
<dbReference type="InterPro" id="IPR029063">
    <property type="entry name" value="SAM-dependent_MTases_sf"/>
</dbReference>
<keyword evidence="3" id="KW-0614">Plasmid</keyword>
<feature type="domain" description="C-methyltransferase" evidence="2">
    <location>
        <begin position="251"/>
        <end position="412"/>
    </location>
</feature>
<dbReference type="PANTHER" id="PTHR43861">
    <property type="entry name" value="TRANS-ACONITATE 2-METHYLTRANSFERASE-RELATED"/>
    <property type="match status" value="1"/>
</dbReference>
<accession>A0A2S2D0A6</accession>